<keyword evidence="4" id="KW-1185">Reference proteome</keyword>
<sequence length="86" mass="8932">MAADAKVKEALRLLPIRFGARGGTWNPPAIEKSGERSGGSGIGIYASASRDGKNKGGECFAEGEGPGAEQAGYRKREGKGCCRTKC</sequence>
<dbReference type="AlphaFoldDB" id="A0AAV7UY66"/>
<evidence type="ECO:0000313" key="2">
    <source>
        <dbReference type="EMBL" id="KAJ1194049.1"/>
    </source>
</evidence>
<proteinExistence type="predicted"/>
<evidence type="ECO:0000313" key="3">
    <source>
        <dbReference type="EMBL" id="KAJ1194050.1"/>
    </source>
</evidence>
<accession>A0AAV7UY66</accession>
<evidence type="ECO:0000313" key="4">
    <source>
        <dbReference type="Proteomes" id="UP001066276"/>
    </source>
</evidence>
<evidence type="ECO:0000256" key="1">
    <source>
        <dbReference type="SAM" id="MobiDB-lite"/>
    </source>
</evidence>
<reference evidence="3" key="1">
    <citation type="journal article" date="2022" name="bioRxiv">
        <title>Sequencing and chromosome-scale assembly of the giantPleurodeles waltlgenome.</title>
        <authorList>
            <person name="Brown T."/>
            <person name="Elewa A."/>
            <person name="Iarovenko S."/>
            <person name="Subramanian E."/>
            <person name="Araus A.J."/>
            <person name="Petzold A."/>
            <person name="Susuki M."/>
            <person name="Suzuki K.-i.T."/>
            <person name="Hayashi T."/>
            <person name="Toyoda A."/>
            <person name="Oliveira C."/>
            <person name="Osipova E."/>
            <person name="Leigh N.D."/>
            <person name="Simon A."/>
            <person name="Yun M.H."/>
        </authorList>
    </citation>
    <scope>NUCLEOTIDE SEQUENCE</scope>
    <source>
        <strain evidence="3">20211129_DDA</strain>
        <tissue evidence="3">Liver</tissue>
    </source>
</reference>
<dbReference type="EMBL" id="JANPWB010000004">
    <property type="protein sequence ID" value="KAJ1194049.1"/>
    <property type="molecule type" value="Genomic_DNA"/>
</dbReference>
<feature type="region of interest" description="Disordered" evidence="1">
    <location>
        <begin position="24"/>
        <end position="74"/>
    </location>
</feature>
<dbReference type="EMBL" id="JANPWB010000004">
    <property type="protein sequence ID" value="KAJ1194050.1"/>
    <property type="molecule type" value="Genomic_DNA"/>
</dbReference>
<gene>
    <name evidence="2" type="ORF">NDU88_003344</name>
    <name evidence="3" type="ORF">NDU88_003345</name>
</gene>
<organism evidence="3 4">
    <name type="scientific">Pleurodeles waltl</name>
    <name type="common">Iberian ribbed newt</name>
    <dbReference type="NCBI Taxonomy" id="8319"/>
    <lineage>
        <taxon>Eukaryota</taxon>
        <taxon>Metazoa</taxon>
        <taxon>Chordata</taxon>
        <taxon>Craniata</taxon>
        <taxon>Vertebrata</taxon>
        <taxon>Euteleostomi</taxon>
        <taxon>Amphibia</taxon>
        <taxon>Batrachia</taxon>
        <taxon>Caudata</taxon>
        <taxon>Salamandroidea</taxon>
        <taxon>Salamandridae</taxon>
        <taxon>Pleurodelinae</taxon>
        <taxon>Pleurodeles</taxon>
    </lineage>
</organism>
<name>A0AAV7UY66_PLEWA</name>
<dbReference type="Proteomes" id="UP001066276">
    <property type="component" value="Chromosome 2_2"/>
</dbReference>
<comment type="caution">
    <text evidence="3">The sequence shown here is derived from an EMBL/GenBank/DDBJ whole genome shotgun (WGS) entry which is preliminary data.</text>
</comment>
<protein>
    <submittedName>
        <fullName evidence="3">Uncharacterized protein</fullName>
    </submittedName>
</protein>